<comment type="caution">
    <text evidence="5">The sequence shown here is derived from an EMBL/GenBank/DDBJ whole genome shotgun (WGS) entry which is preliminary data.</text>
</comment>
<dbReference type="SUPFAM" id="SSF141072">
    <property type="entry name" value="CalX-like"/>
    <property type="match status" value="1"/>
</dbReference>
<dbReference type="InterPro" id="IPR003644">
    <property type="entry name" value="Calx_beta"/>
</dbReference>
<evidence type="ECO:0000256" key="2">
    <source>
        <dbReference type="ARBA" id="ARBA00022737"/>
    </source>
</evidence>
<keyword evidence="2" id="KW-0677">Repeat</keyword>
<keyword evidence="1" id="KW-0732">Signal</keyword>
<reference evidence="5" key="1">
    <citation type="submission" date="2020-04" db="EMBL/GenBank/DDBJ databases">
        <authorList>
            <person name="Alioto T."/>
            <person name="Alioto T."/>
            <person name="Gomez Garrido J."/>
        </authorList>
    </citation>
    <scope>NUCLEOTIDE SEQUENCE</scope>
    <source>
        <strain evidence="5">A484AB</strain>
    </source>
</reference>
<evidence type="ECO:0000256" key="1">
    <source>
        <dbReference type="ARBA" id="ARBA00022729"/>
    </source>
</evidence>
<evidence type="ECO:0000256" key="3">
    <source>
        <dbReference type="ARBA" id="ARBA00022837"/>
    </source>
</evidence>
<feature type="domain" description="Calx-beta" evidence="4">
    <location>
        <begin position="39"/>
        <end position="106"/>
    </location>
</feature>
<sequence length="239" mass="25928">NGSNLTVQEGIPVVLTIEVTGPLTTEISATATVLFASASDADFNALPLPGLNFSPGNTDETITIATTDDSIIEPDEVFVVTLSTTSLNVQIDKVKGVIIITINDNDEVPESASSLNNNTYVVIGAVVSAVVVLVMVVLIVACFLYRRMPKRVNEQDSADNIQNPAYRDTQPDGSPDEYAQQSSFIGGPIDANCQCLKTSDQVQPDRSHNYENVRRYALLNTRNNSGNEVFEENVYEVMH</sequence>
<organism evidence="5 6">
    <name type="scientific">Paramuricea clavata</name>
    <name type="common">Red gorgonian</name>
    <name type="synonym">Violescent sea-whip</name>
    <dbReference type="NCBI Taxonomy" id="317549"/>
    <lineage>
        <taxon>Eukaryota</taxon>
        <taxon>Metazoa</taxon>
        <taxon>Cnidaria</taxon>
        <taxon>Anthozoa</taxon>
        <taxon>Octocorallia</taxon>
        <taxon>Malacalcyonacea</taxon>
        <taxon>Plexauridae</taxon>
        <taxon>Paramuricea</taxon>
    </lineage>
</organism>
<evidence type="ECO:0000313" key="5">
    <source>
        <dbReference type="EMBL" id="CAB4028111.1"/>
    </source>
</evidence>
<dbReference type="Proteomes" id="UP001152795">
    <property type="component" value="Unassembled WGS sequence"/>
</dbReference>
<name>A0A7D9L8S7_PARCT</name>
<evidence type="ECO:0000313" key="6">
    <source>
        <dbReference type="Proteomes" id="UP001152795"/>
    </source>
</evidence>
<keyword evidence="3" id="KW-0106">Calcium</keyword>
<feature type="non-terminal residue" evidence="5">
    <location>
        <position position="1"/>
    </location>
</feature>
<dbReference type="Pfam" id="PF03160">
    <property type="entry name" value="Calx-beta"/>
    <property type="match status" value="1"/>
</dbReference>
<dbReference type="AlphaFoldDB" id="A0A7D9L8S7"/>
<gene>
    <name evidence="5" type="ORF">PACLA_8A038350</name>
</gene>
<dbReference type="GO" id="GO:0016020">
    <property type="term" value="C:membrane"/>
    <property type="evidence" value="ECO:0007669"/>
    <property type="project" value="InterPro"/>
</dbReference>
<keyword evidence="6" id="KW-1185">Reference proteome</keyword>
<protein>
    <recommendedName>
        <fullName evidence="4">Calx-beta domain-containing protein</fullName>
    </recommendedName>
</protein>
<dbReference type="InterPro" id="IPR038081">
    <property type="entry name" value="CalX-like_sf"/>
</dbReference>
<dbReference type="GO" id="GO:0007154">
    <property type="term" value="P:cell communication"/>
    <property type="evidence" value="ECO:0007669"/>
    <property type="project" value="InterPro"/>
</dbReference>
<accession>A0A7D9L8S7</accession>
<dbReference type="Gene3D" id="2.60.40.2030">
    <property type="match status" value="1"/>
</dbReference>
<proteinExistence type="predicted"/>
<evidence type="ECO:0000259" key="4">
    <source>
        <dbReference type="Pfam" id="PF03160"/>
    </source>
</evidence>
<dbReference type="EMBL" id="CACRXK020015252">
    <property type="protein sequence ID" value="CAB4028111.1"/>
    <property type="molecule type" value="Genomic_DNA"/>
</dbReference>